<sequence>MDNYLTIIRKYLKGDCSSEEKEWLKQWVNANEENKALFKKEIKESYAAKEHLEVDVEGAFERFVKGIQQKETKVISLKPVLRVIGYAAAVAAVVFGIYTYRSGNSSFEITTPEVVQAEDTSSDKIKIVQADGTISYLGLDDTASIKDAEGNLVVKKNEDQLVIQGENHSTKTEYLQISIPKGKLFQLALSDGTKVWLNAASALKFPRHFNPEDKNRLVYLEGEGFFDVVTNTKQPFIVRTGEVDVEVLGTQFNVSSYEDDATVKTTLVEGSVAISDPEQEDVRLKLTPNYQAIFSKNNKALERKKVDPALFTSWMHKKIILQNESFAEVYKRIERTYDVEITSLNQKLNNTRFTGEFDIENVEQILKVFSETIAFTYEIKDKKITINP</sequence>
<name>A0A1M6F8L5_9FLAO</name>
<keyword evidence="1" id="KW-1133">Transmembrane helix</keyword>
<protein>
    <submittedName>
        <fullName evidence="4">FecR family protein</fullName>
    </submittedName>
</protein>
<dbReference type="Proteomes" id="UP000184432">
    <property type="component" value="Unassembled WGS sequence"/>
</dbReference>
<dbReference type="EMBL" id="FQYP01000004">
    <property type="protein sequence ID" value="SHI94047.1"/>
    <property type="molecule type" value="Genomic_DNA"/>
</dbReference>
<feature type="domain" description="Protein FecR C-terminal" evidence="3">
    <location>
        <begin position="318"/>
        <end position="386"/>
    </location>
</feature>
<dbReference type="FunFam" id="2.60.120.1440:FF:000001">
    <property type="entry name" value="Putative anti-sigma factor"/>
    <property type="match status" value="1"/>
</dbReference>
<dbReference type="Gene3D" id="2.60.120.1440">
    <property type="match status" value="1"/>
</dbReference>
<dbReference type="STRING" id="570521.SAMN04488508_104148"/>
<proteinExistence type="predicted"/>
<evidence type="ECO:0000313" key="5">
    <source>
        <dbReference type="Proteomes" id="UP000184432"/>
    </source>
</evidence>
<dbReference type="InterPro" id="IPR012373">
    <property type="entry name" value="Ferrdict_sens_TM"/>
</dbReference>
<feature type="domain" description="FecR protein" evidence="2">
    <location>
        <begin position="177"/>
        <end position="272"/>
    </location>
</feature>
<keyword evidence="1" id="KW-0472">Membrane</keyword>
<evidence type="ECO:0000313" key="4">
    <source>
        <dbReference type="EMBL" id="SHI94047.1"/>
    </source>
</evidence>
<accession>A0A1M6F8L5</accession>
<dbReference type="Pfam" id="PF16344">
    <property type="entry name" value="FecR_C"/>
    <property type="match status" value="1"/>
</dbReference>
<dbReference type="OrthoDB" id="649666at2"/>
<evidence type="ECO:0000259" key="2">
    <source>
        <dbReference type="Pfam" id="PF04773"/>
    </source>
</evidence>
<keyword evidence="1" id="KW-0812">Transmembrane</keyword>
<reference evidence="5" key="1">
    <citation type="submission" date="2016-11" db="EMBL/GenBank/DDBJ databases">
        <authorList>
            <person name="Varghese N."/>
            <person name="Submissions S."/>
        </authorList>
    </citation>
    <scope>NUCLEOTIDE SEQUENCE [LARGE SCALE GENOMIC DNA]</scope>
    <source>
        <strain evidence="5">DSM 22623</strain>
    </source>
</reference>
<evidence type="ECO:0000259" key="3">
    <source>
        <dbReference type="Pfam" id="PF16344"/>
    </source>
</evidence>
<dbReference type="InterPro" id="IPR006860">
    <property type="entry name" value="FecR"/>
</dbReference>
<keyword evidence="5" id="KW-1185">Reference proteome</keyword>
<feature type="transmembrane region" description="Helical" evidence="1">
    <location>
        <begin position="80"/>
        <end position="100"/>
    </location>
</feature>
<evidence type="ECO:0000256" key="1">
    <source>
        <dbReference type="SAM" id="Phobius"/>
    </source>
</evidence>
<dbReference type="PANTHER" id="PTHR30273:SF2">
    <property type="entry name" value="PROTEIN FECR"/>
    <property type="match status" value="1"/>
</dbReference>
<gene>
    <name evidence="4" type="ORF">SAMN04488508_104148</name>
</gene>
<dbReference type="Gene3D" id="3.55.50.30">
    <property type="match status" value="1"/>
</dbReference>
<dbReference type="Pfam" id="PF04773">
    <property type="entry name" value="FecR"/>
    <property type="match status" value="1"/>
</dbReference>
<dbReference type="RefSeq" id="WP_073315975.1">
    <property type="nucleotide sequence ID" value="NZ_FQYP01000004.1"/>
</dbReference>
<dbReference type="AlphaFoldDB" id="A0A1M6F8L5"/>
<dbReference type="InterPro" id="IPR032508">
    <property type="entry name" value="FecR_C"/>
</dbReference>
<organism evidence="4 5">
    <name type="scientific">Aquimarina spongiae</name>
    <dbReference type="NCBI Taxonomy" id="570521"/>
    <lineage>
        <taxon>Bacteria</taxon>
        <taxon>Pseudomonadati</taxon>
        <taxon>Bacteroidota</taxon>
        <taxon>Flavobacteriia</taxon>
        <taxon>Flavobacteriales</taxon>
        <taxon>Flavobacteriaceae</taxon>
        <taxon>Aquimarina</taxon>
    </lineage>
</organism>
<dbReference type="PANTHER" id="PTHR30273">
    <property type="entry name" value="PERIPLASMIC SIGNAL SENSOR AND SIGMA FACTOR ACTIVATOR FECR-RELATED"/>
    <property type="match status" value="1"/>
</dbReference>
<dbReference type="GO" id="GO:0016989">
    <property type="term" value="F:sigma factor antagonist activity"/>
    <property type="evidence" value="ECO:0007669"/>
    <property type="project" value="TreeGrafter"/>
</dbReference>